<keyword evidence="4" id="KW-0532">Neurotransmitter transport</keyword>
<keyword evidence="7" id="KW-1133">Transmembrane helix</keyword>
<dbReference type="Pfam" id="PF05835">
    <property type="entry name" value="Synaphin"/>
    <property type="match status" value="1"/>
</dbReference>
<dbReference type="WBParaSite" id="maker-uti_cns_0004568-snap-gene-0.2-mRNA-1">
    <property type="protein sequence ID" value="maker-uti_cns_0004568-snap-gene-0.2-mRNA-1"/>
    <property type="gene ID" value="maker-uti_cns_0004568-snap-gene-0.2"/>
</dbReference>
<dbReference type="GO" id="GO:0046928">
    <property type="term" value="P:regulation of neurotransmitter secretion"/>
    <property type="evidence" value="ECO:0007669"/>
    <property type="project" value="TreeGrafter"/>
</dbReference>
<comment type="similarity">
    <text evidence="1">Belongs to the complexin/synaphin family.</text>
</comment>
<keyword evidence="7" id="KW-0812">Transmembrane</keyword>
<evidence type="ECO:0000256" key="3">
    <source>
        <dbReference type="ARBA" id="ARBA00022483"/>
    </source>
</evidence>
<feature type="compositionally biased region" description="Basic and acidic residues" evidence="6">
    <location>
        <begin position="253"/>
        <end position="263"/>
    </location>
</feature>
<dbReference type="PANTHER" id="PTHR16705">
    <property type="entry name" value="COMPLEXIN"/>
    <property type="match status" value="1"/>
</dbReference>
<feature type="compositionally biased region" description="Low complexity" evidence="6">
    <location>
        <begin position="305"/>
        <end position="316"/>
    </location>
</feature>
<keyword evidence="7" id="KW-0472">Membrane</keyword>
<accession>A0A1I8H5Q2</accession>
<comment type="function">
    <text evidence="5">Positively regulates a late step in synaptic vesicle exocytosis.</text>
</comment>
<keyword evidence="3" id="KW-0268">Exocytosis</keyword>
<organism evidence="8 9">
    <name type="scientific">Macrostomum lignano</name>
    <dbReference type="NCBI Taxonomy" id="282301"/>
    <lineage>
        <taxon>Eukaryota</taxon>
        <taxon>Metazoa</taxon>
        <taxon>Spiralia</taxon>
        <taxon>Lophotrochozoa</taxon>
        <taxon>Platyhelminthes</taxon>
        <taxon>Rhabditophora</taxon>
        <taxon>Macrostomorpha</taxon>
        <taxon>Macrostomida</taxon>
        <taxon>Macrostomidae</taxon>
        <taxon>Macrostomum</taxon>
    </lineage>
</organism>
<dbReference type="SUPFAM" id="SSF58038">
    <property type="entry name" value="SNARE fusion complex"/>
    <property type="match status" value="1"/>
</dbReference>
<evidence type="ECO:0000256" key="4">
    <source>
        <dbReference type="ARBA" id="ARBA00022775"/>
    </source>
</evidence>
<evidence type="ECO:0000256" key="5">
    <source>
        <dbReference type="ARBA" id="ARBA00037297"/>
    </source>
</evidence>
<evidence type="ECO:0000256" key="6">
    <source>
        <dbReference type="SAM" id="MobiDB-lite"/>
    </source>
</evidence>
<feature type="region of interest" description="Disordered" evidence="6">
    <location>
        <begin position="201"/>
        <end position="263"/>
    </location>
</feature>
<evidence type="ECO:0000256" key="7">
    <source>
        <dbReference type="SAM" id="Phobius"/>
    </source>
</evidence>
<dbReference type="Gene3D" id="1.20.5.580">
    <property type="entry name" value="Single Helix bin"/>
    <property type="match status" value="1"/>
</dbReference>
<evidence type="ECO:0000313" key="9">
    <source>
        <dbReference type="WBParaSite" id="maker-uti_cns_0004568-snap-gene-0.2-mRNA-1"/>
    </source>
</evidence>
<reference evidence="9" key="1">
    <citation type="submission" date="2016-11" db="UniProtKB">
        <authorList>
            <consortium name="WormBaseParasite"/>
        </authorList>
    </citation>
    <scope>IDENTIFICATION</scope>
</reference>
<feature type="compositionally biased region" description="Basic and acidic residues" evidence="6">
    <location>
        <begin position="122"/>
        <end position="134"/>
    </location>
</feature>
<keyword evidence="2" id="KW-0813">Transport</keyword>
<dbReference type="Proteomes" id="UP000095280">
    <property type="component" value="Unplaced"/>
</dbReference>
<evidence type="ECO:0000256" key="1">
    <source>
        <dbReference type="ARBA" id="ARBA00005396"/>
    </source>
</evidence>
<evidence type="ECO:0000256" key="2">
    <source>
        <dbReference type="ARBA" id="ARBA00022448"/>
    </source>
</evidence>
<dbReference type="PANTHER" id="PTHR16705:SF4">
    <property type="entry name" value="COMPLEXIN"/>
    <property type="match status" value="1"/>
</dbReference>
<name>A0A1I8H5Q2_9PLAT</name>
<dbReference type="GO" id="GO:0019905">
    <property type="term" value="F:syntaxin binding"/>
    <property type="evidence" value="ECO:0007669"/>
    <property type="project" value="InterPro"/>
</dbReference>
<keyword evidence="8" id="KW-1185">Reference proteome</keyword>
<feature type="compositionally biased region" description="Basic and acidic residues" evidence="6">
    <location>
        <begin position="416"/>
        <end position="436"/>
    </location>
</feature>
<evidence type="ECO:0000313" key="8">
    <source>
        <dbReference type="Proteomes" id="UP000095280"/>
    </source>
</evidence>
<sequence length="961" mass="105680">MRYAATRLRSELCDSHLPSDVWLSRHSSSNLITRLLSKPRSNNSPMRALRELGFQLRFFFAQLQQTDSLLRLQQLFVQAASRARPTVLDLSPIWGAAPAARYRRVLPCSSQNGLNVPPNGRRNSEEGERKRASERQTFVPPRGVCGECLQSSKTMAGFIAKQLVGKQMDSVKKMGGEEANPEDTEKQAEEAAAIAEALAEEKRKRDEKHQKMEAEREELRQGIRDKYNIQKKEEEFNFGEMDDGKGVGRKRKTPEELAAERDLEEKEDFASFLPEGVRDTVRNVTAVPQKMISDAQEKCHQALESSPWPQRQQQSQAEEDGAEISRRSSREISAKLSTLLPSRSRWVAAFSSASSESPQTVTAPVSPRLALTRTRFVSNVGGGGGGCAEWCDVGLKFGGGNFTANKFCNHRLDEGGGWKGSPEDTQHSSSEEDSSRTRPGRRSPNLAVAFSSACGTDSAQMVTADDVGFSPFGHEGARVAARADVADGGAGDCCGRGRCVIARPSGRRLLWVHEIFTDGSPDLDDGVFILNRGLILLAARLLFVFVFSVFFFIVVVVVDIDVNRDGDADLHVHRGLDQVQFQQAKLLAEVAAQNLELGFDQDLALLSLERLLAERASLSESARKIGAARCRTDPLQLVAATKRLGAAGAHLAALHPRFVASRILQSVFYRQVHSVAWLINCVVLRQHYTACTAAAVNSNTAGAELPTLIDIVRSPALQGNFQAAFDASVDRPVFVAELLQRIAISTAEAATPGSAIIKLGANYPFPWPAELVELAVFAVTNSVTQSAGSSIGLVLKPVPVEKSFGLSVQSELRSAGLQKDLKLHFTHFLLGFARLKFVSRHHIFFLRFFFFIFFKRQLFDIVWKLPLSIPGRGSFQRVVNVRNVRSDRKAGGPLFPRRYSADLGLQAVSERVNPVFTVRDPNLIIVLQRESVGYLLTGLSKDALNEGTFGLAALASQLWIS</sequence>
<proteinExistence type="inferred from homology"/>
<dbReference type="CDD" id="cd22808">
    <property type="entry name" value="Complexin_NTD_CPLX_I_II"/>
    <property type="match status" value="1"/>
</dbReference>
<feature type="region of interest" description="Disordered" evidence="6">
    <location>
        <begin position="110"/>
        <end position="137"/>
    </location>
</feature>
<feature type="compositionally biased region" description="Basic and acidic residues" evidence="6">
    <location>
        <begin position="201"/>
        <end position="235"/>
    </location>
</feature>
<feature type="region of interest" description="Disordered" evidence="6">
    <location>
        <begin position="295"/>
        <end position="330"/>
    </location>
</feature>
<protein>
    <submittedName>
        <fullName evidence="9">DUF2040 domain-containing protein</fullName>
    </submittedName>
</protein>
<dbReference type="GO" id="GO:0016079">
    <property type="term" value="P:synaptic vesicle exocytosis"/>
    <property type="evidence" value="ECO:0007669"/>
    <property type="project" value="TreeGrafter"/>
</dbReference>
<feature type="transmembrane region" description="Helical" evidence="7">
    <location>
        <begin position="534"/>
        <end position="558"/>
    </location>
</feature>
<dbReference type="AlphaFoldDB" id="A0A1I8H5Q2"/>
<dbReference type="GO" id="GO:0031201">
    <property type="term" value="C:SNARE complex"/>
    <property type="evidence" value="ECO:0007669"/>
    <property type="project" value="TreeGrafter"/>
</dbReference>
<feature type="region of interest" description="Disordered" evidence="6">
    <location>
        <begin position="416"/>
        <end position="443"/>
    </location>
</feature>
<dbReference type="GO" id="GO:0043195">
    <property type="term" value="C:terminal bouton"/>
    <property type="evidence" value="ECO:0007669"/>
    <property type="project" value="TreeGrafter"/>
</dbReference>
<dbReference type="InterPro" id="IPR008849">
    <property type="entry name" value="Synaphin"/>
</dbReference>